<evidence type="ECO:0000313" key="9">
    <source>
        <dbReference type="EMBL" id="MFD2791887.1"/>
    </source>
</evidence>
<dbReference type="EMBL" id="JBHUOK010000034">
    <property type="protein sequence ID" value="MFD2791887.1"/>
    <property type="molecule type" value="Genomic_DNA"/>
</dbReference>
<dbReference type="PROSITE" id="PS52016">
    <property type="entry name" value="TONB_DEPENDENT_REC_3"/>
    <property type="match status" value="1"/>
</dbReference>
<sequence length="619" mass="69012">MNKKFIGLCATIMICTGVVAQDDEAYVQQLDEVVVSDSRFELKRENSGKTVIKITAEDIKRNQGKTIAEIINAQSGFSIAGSNSREGTVLGVYARGGRGRQVLVLVDGVRISDPSLVNQEYDLRLLSTANVASIEIIKGAASTLYGTNAATAVINITTKKSSENKISGNFQSSIGTNHTTDDQNYNIADFSNSVSVNGTLDKFTYNVGFSNRYSDGLSALVTPTNENDDYSSYSTDIKLGYAFSERLKVGIYGNQTNMRAQFDESFGMYDAPYEYLSDQKRVGLSTEYKYNNGSLVLNTAISEYISESKDSYPAIYEGKNRVVDLYNKYSLNDKLYTILGLNYIHDETEYAEVQDYTIVDPYVNVVYVSDFGLNLNTGMRANNHSEYGSHFVYNVNPSFVIKKSNGYVKLMGSYATSYITPSLNQLFGNFGANPDLEPEENQTIEGGLEYMTKNDIRFSALYFNRKEKNFVFYGANGYDNSENTIDASGVEVELEWMPVSSFTIGANYTFTEREGDNAIRLPKHRVNAFLGYDFSKRTNASVNFSMTGKRKDTDFGAFPSVDVDLDSYSVLDFYIAHQVLENKLTFFLNASNLLNEQYTEIFGLTTKGRNIRLGLNLSL</sequence>
<keyword evidence="9" id="KW-0675">Receptor</keyword>
<evidence type="ECO:0000313" key="10">
    <source>
        <dbReference type="Proteomes" id="UP001597532"/>
    </source>
</evidence>
<keyword evidence="2 7" id="KW-0813">Transport</keyword>
<keyword evidence="6 7" id="KW-0998">Cell outer membrane</keyword>
<comment type="similarity">
    <text evidence="7">Belongs to the TonB-dependent receptor family.</text>
</comment>
<dbReference type="Pfam" id="PF07715">
    <property type="entry name" value="Plug"/>
    <property type="match status" value="1"/>
</dbReference>
<dbReference type="Gene3D" id="2.40.170.20">
    <property type="entry name" value="TonB-dependent receptor, beta-barrel domain"/>
    <property type="match status" value="1"/>
</dbReference>
<evidence type="ECO:0000259" key="8">
    <source>
        <dbReference type="Pfam" id="PF07715"/>
    </source>
</evidence>
<organism evidence="9 10">
    <name type="scientific">Arenibacter antarcticus</name>
    <dbReference type="NCBI Taxonomy" id="2040469"/>
    <lineage>
        <taxon>Bacteria</taxon>
        <taxon>Pseudomonadati</taxon>
        <taxon>Bacteroidota</taxon>
        <taxon>Flavobacteriia</taxon>
        <taxon>Flavobacteriales</taxon>
        <taxon>Flavobacteriaceae</taxon>
        <taxon>Arenibacter</taxon>
    </lineage>
</organism>
<reference evidence="10" key="1">
    <citation type="journal article" date="2019" name="Int. J. Syst. Evol. Microbiol.">
        <title>The Global Catalogue of Microorganisms (GCM) 10K type strain sequencing project: providing services to taxonomists for standard genome sequencing and annotation.</title>
        <authorList>
            <consortium name="The Broad Institute Genomics Platform"/>
            <consortium name="The Broad Institute Genome Sequencing Center for Infectious Disease"/>
            <person name="Wu L."/>
            <person name="Ma J."/>
        </authorList>
    </citation>
    <scope>NUCLEOTIDE SEQUENCE [LARGE SCALE GENOMIC DNA]</scope>
    <source>
        <strain evidence="10">KCTC 52924</strain>
    </source>
</reference>
<evidence type="ECO:0000256" key="5">
    <source>
        <dbReference type="ARBA" id="ARBA00023136"/>
    </source>
</evidence>
<evidence type="ECO:0000256" key="6">
    <source>
        <dbReference type="ARBA" id="ARBA00023237"/>
    </source>
</evidence>
<dbReference type="InterPro" id="IPR037066">
    <property type="entry name" value="Plug_dom_sf"/>
</dbReference>
<evidence type="ECO:0000256" key="3">
    <source>
        <dbReference type="ARBA" id="ARBA00022452"/>
    </source>
</evidence>
<dbReference type="InterPro" id="IPR012910">
    <property type="entry name" value="Plug_dom"/>
</dbReference>
<dbReference type="RefSeq" id="WP_251808752.1">
    <property type="nucleotide sequence ID" value="NZ_CP166679.1"/>
</dbReference>
<dbReference type="PANTHER" id="PTHR30069">
    <property type="entry name" value="TONB-DEPENDENT OUTER MEMBRANE RECEPTOR"/>
    <property type="match status" value="1"/>
</dbReference>
<protein>
    <submittedName>
        <fullName evidence="9">TonB-dependent receptor plug domain-containing protein</fullName>
    </submittedName>
</protein>
<evidence type="ECO:0000256" key="1">
    <source>
        <dbReference type="ARBA" id="ARBA00004571"/>
    </source>
</evidence>
<gene>
    <name evidence="9" type="ORF">ACFS1K_19115</name>
</gene>
<evidence type="ECO:0000256" key="2">
    <source>
        <dbReference type="ARBA" id="ARBA00022448"/>
    </source>
</evidence>
<keyword evidence="5 7" id="KW-0472">Membrane</keyword>
<accession>A0ABW5VLQ0</accession>
<comment type="subcellular location">
    <subcellularLocation>
        <location evidence="1 7">Cell outer membrane</location>
        <topology evidence="1 7">Multi-pass membrane protein</topology>
    </subcellularLocation>
</comment>
<keyword evidence="10" id="KW-1185">Reference proteome</keyword>
<dbReference type="InterPro" id="IPR036942">
    <property type="entry name" value="Beta-barrel_TonB_sf"/>
</dbReference>
<keyword evidence="3 7" id="KW-1134">Transmembrane beta strand</keyword>
<dbReference type="Gene3D" id="2.170.130.10">
    <property type="entry name" value="TonB-dependent receptor, plug domain"/>
    <property type="match status" value="1"/>
</dbReference>
<dbReference type="Proteomes" id="UP001597532">
    <property type="component" value="Unassembled WGS sequence"/>
</dbReference>
<keyword evidence="4 7" id="KW-0812">Transmembrane</keyword>
<proteinExistence type="inferred from homology"/>
<feature type="domain" description="TonB-dependent receptor plug" evidence="8">
    <location>
        <begin position="46"/>
        <end position="152"/>
    </location>
</feature>
<name>A0ABW5VLQ0_9FLAO</name>
<evidence type="ECO:0000256" key="7">
    <source>
        <dbReference type="PROSITE-ProRule" id="PRU01360"/>
    </source>
</evidence>
<dbReference type="SUPFAM" id="SSF56935">
    <property type="entry name" value="Porins"/>
    <property type="match status" value="1"/>
</dbReference>
<dbReference type="InterPro" id="IPR039426">
    <property type="entry name" value="TonB-dep_rcpt-like"/>
</dbReference>
<dbReference type="PANTHER" id="PTHR30069:SF50">
    <property type="entry name" value="TONB-DEPENDENT RECEPTOR HI_1217-RELATED"/>
    <property type="match status" value="1"/>
</dbReference>
<evidence type="ECO:0000256" key="4">
    <source>
        <dbReference type="ARBA" id="ARBA00022692"/>
    </source>
</evidence>
<comment type="caution">
    <text evidence="9">The sequence shown here is derived from an EMBL/GenBank/DDBJ whole genome shotgun (WGS) entry which is preliminary data.</text>
</comment>